<dbReference type="PANTHER" id="PTHR43357">
    <property type="entry name" value="INNER MEMBRANE ABC TRANSPORTER PERMEASE PROTEIN YDCV"/>
    <property type="match status" value="1"/>
</dbReference>
<dbReference type="Proteomes" id="UP000323410">
    <property type="component" value="Unassembled WGS sequence"/>
</dbReference>
<dbReference type="OrthoDB" id="4219855at2"/>
<dbReference type="Pfam" id="PF00528">
    <property type="entry name" value="BPD_transp_1"/>
    <property type="match status" value="1"/>
</dbReference>
<dbReference type="EMBL" id="VSLD01000001">
    <property type="protein sequence ID" value="TYD00754.1"/>
    <property type="molecule type" value="Genomic_DNA"/>
</dbReference>
<keyword evidence="4" id="KW-0997">Cell inner membrane</keyword>
<evidence type="ECO:0000256" key="4">
    <source>
        <dbReference type="ARBA" id="ARBA00022519"/>
    </source>
</evidence>
<keyword evidence="2 8" id="KW-0813">Transport</keyword>
<comment type="similarity">
    <text evidence="8">Belongs to the binding-protein-dependent transport system permease family.</text>
</comment>
<accession>A0A5D0XVG8</accession>
<keyword evidence="11" id="KW-1185">Reference proteome</keyword>
<gene>
    <name evidence="10" type="ORF">FQ377_02505</name>
</gene>
<dbReference type="Gene3D" id="1.10.3720.10">
    <property type="entry name" value="MetI-like"/>
    <property type="match status" value="1"/>
</dbReference>
<evidence type="ECO:0000259" key="9">
    <source>
        <dbReference type="PROSITE" id="PS50928"/>
    </source>
</evidence>
<comment type="caution">
    <text evidence="10">The sequence shown here is derived from an EMBL/GenBank/DDBJ whole genome shotgun (WGS) entry which is preliminary data.</text>
</comment>
<evidence type="ECO:0000313" key="11">
    <source>
        <dbReference type="Proteomes" id="UP000323410"/>
    </source>
</evidence>
<feature type="transmembrane region" description="Helical" evidence="8">
    <location>
        <begin position="12"/>
        <end position="35"/>
    </location>
</feature>
<dbReference type="InterPro" id="IPR000515">
    <property type="entry name" value="MetI-like"/>
</dbReference>
<evidence type="ECO:0000313" key="10">
    <source>
        <dbReference type="EMBL" id="TYD00754.1"/>
    </source>
</evidence>
<keyword evidence="6 8" id="KW-1133">Transmembrane helix</keyword>
<evidence type="ECO:0000256" key="8">
    <source>
        <dbReference type="RuleBase" id="RU363032"/>
    </source>
</evidence>
<evidence type="ECO:0000256" key="7">
    <source>
        <dbReference type="ARBA" id="ARBA00023136"/>
    </source>
</evidence>
<dbReference type="GO" id="GO:0005886">
    <property type="term" value="C:plasma membrane"/>
    <property type="evidence" value="ECO:0007669"/>
    <property type="project" value="UniProtKB-SubCell"/>
</dbReference>
<proteinExistence type="inferred from homology"/>
<dbReference type="PANTHER" id="PTHR43357:SF4">
    <property type="entry name" value="INNER MEMBRANE ABC TRANSPORTER PERMEASE PROTEIN YDCV"/>
    <property type="match status" value="1"/>
</dbReference>
<reference evidence="10 11" key="1">
    <citation type="submission" date="2019-08" db="EMBL/GenBank/DDBJ databases">
        <title>Genone of Arthrobacter echini P9.</title>
        <authorList>
            <person name="Bowman J.P."/>
        </authorList>
    </citation>
    <scope>NUCLEOTIDE SEQUENCE [LARGE SCALE GENOMIC DNA]</scope>
    <source>
        <strain evidence="10 11">P9</strain>
    </source>
</reference>
<keyword evidence="5 8" id="KW-0812">Transmembrane</keyword>
<feature type="domain" description="ABC transmembrane type-1" evidence="9">
    <location>
        <begin position="65"/>
        <end position="255"/>
    </location>
</feature>
<evidence type="ECO:0000256" key="1">
    <source>
        <dbReference type="ARBA" id="ARBA00004429"/>
    </source>
</evidence>
<keyword evidence="7 8" id="KW-0472">Membrane</keyword>
<sequence>MPGAWRGAAVRAGVGALLVLWILAPLLPPALWSVADTWQAPAVLPDGYSGTAFTVLLQPGTVRAALTSLLLGGCVALVATPLGLLGALAARALPGRRGRAVDLILLAPLAIPPFALVMGVNVTLLRLHVPAFAGVALILVVTALPYTSFMFRSALTAYEGRFDDVARTLGAAPHQILRHVRSPLLAAATTRAFFLAFLVGWGDYITTLLAGGGRLSTLPTLLGAAASSPGSEQLTAVLSLGVVIPPLVVLAALALPTVMGSLSRREGP</sequence>
<dbReference type="CDD" id="cd06261">
    <property type="entry name" value="TM_PBP2"/>
    <property type="match status" value="1"/>
</dbReference>
<evidence type="ECO:0000256" key="3">
    <source>
        <dbReference type="ARBA" id="ARBA00022475"/>
    </source>
</evidence>
<feature type="transmembrane region" description="Helical" evidence="8">
    <location>
        <begin position="131"/>
        <end position="151"/>
    </location>
</feature>
<feature type="transmembrane region" description="Helical" evidence="8">
    <location>
        <begin position="64"/>
        <end position="88"/>
    </location>
</feature>
<feature type="transmembrane region" description="Helical" evidence="8">
    <location>
        <begin position="192"/>
        <end position="213"/>
    </location>
</feature>
<organism evidence="10 11">
    <name type="scientific">Arthrobacter echini</name>
    <dbReference type="NCBI Taxonomy" id="1529066"/>
    <lineage>
        <taxon>Bacteria</taxon>
        <taxon>Bacillati</taxon>
        <taxon>Actinomycetota</taxon>
        <taxon>Actinomycetes</taxon>
        <taxon>Micrococcales</taxon>
        <taxon>Micrococcaceae</taxon>
        <taxon>Arthrobacter</taxon>
    </lineage>
</organism>
<name>A0A5D0XVG8_9MICC</name>
<dbReference type="PROSITE" id="PS50928">
    <property type="entry name" value="ABC_TM1"/>
    <property type="match status" value="1"/>
</dbReference>
<feature type="transmembrane region" description="Helical" evidence="8">
    <location>
        <begin position="100"/>
        <end position="125"/>
    </location>
</feature>
<keyword evidence="3" id="KW-1003">Cell membrane</keyword>
<protein>
    <submittedName>
        <fullName evidence="10">ABC transporter permease subunit</fullName>
    </submittedName>
</protein>
<dbReference type="GO" id="GO:0055085">
    <property type="term" value="P:transmembrane transport"/>
    <property type="evidence" value="ECO:0007669"/>
    <property type="project" value="InterPro"/>
</dbReference>
<dbReference type="AlphaFoldDB" id="A0A5D0XVG8"/>
<evidence type="ECO:0000256" key="5">
    <source>
        <dbReference type="ARBA" id="ARBA00022692"/>
    </source>
</evidence>
<dbReference type="SUPFAM" id="SSF161098">
    <property type="entry name" value="MetI-like"/>
    <property type="match status" value="1"/>
</dbReference>
<dbReference type="InterPro" id="IPR035906">
    <property type="entry name" value="MetI-like_sf"/>
</dbReference>
<evidence type="ECO:0000256" key="2">
    <source>
        <dbReference type="ARBA" id="ARBA00022448"/>
    </source>
</evidence>
<feature type="transmembrane region" description="Helical" evidence="8">
    <location>
        <begin position="233"/>
        <end position="255"/>
    </location>
</feature>
<comment type="subcellular location">
    <subcellularLocation>
        <location evidence="1">Cell inner membrane</location>
        <topology evidence="1">Multi-pass membrane protein</topology>
    </subcellularLocation>
    <subcellularLocation>
        <location evidence="8">Cell membrane</location>
        <topology evidence="8">Multi-pass membrane protein</topology>
    </subcellularLocation>
</comment>
<evidence type="ECO:0000256" key="6">
    <source>
        <dbReference type="ARBA" id="ARBA00022989"/>
    </source>
</evidence>